<proteinExistence type="inferred from homology"/>
<dbReference type="Pfam" id="PF00155">
    <property type="entry name" value="Aminotran_1_2"/>
    <property type="match status" value="1"/>
</dbReference>
<dbReference type="GO" id="GO:0030170">
    <property type="term" value="F:pyridoxal phosphate binding"/>
    <property type="evidence" value="ECO:0007669"/>
    <property type="project" value="InterPro"/>
</dbReference>
<comment type="similarity">
    <text evidence="1">In the C-terminal section; belongs to the class-I pyridoxal-phosphate-dependent aminotransferase family.</text>
</comment>
<keyword evidence="5" id="KW-0804">Transcription</keyword>
<dbReference type="EMBL" id="LT960612">
    <property type="protein sequence ID" value="SON51949.1"/>
    <property type="molecule type" value="Genomic_DNA"/>
</dbReference>
<dbReference type="SUPFAM" id="SSF46785">
    <property type="entry name" value="Winged helix' DNA-binding domain"/>
    <property type="match status" value="1"/>
</dbReference>
<keyword evidence="8" id="KW-1185">Reference proteome</keyword>
<dbReference type="InterPro" id="IPR036390">
    <property type="entry name" value="WH_DNA-bd_sf"/>
</dbReference>
<dbReference type="AlphaFoldDB" id="A0A2N8ZJ78"/>
<dbReference type="Proteomes" id="UP000235828">
    <property type="component" value="Chromosome B"/>
</dbReference>
<dbReference type="PANTHER" id="PTHR46577:SF1">
    <property type="entry name" value="HTH-TYPE TRANSCRIPTIONAL REGULATORY PROTEIN GABR"/>
    <property type="match status" value="1"/>
</dbReference>
<organism evidence="7 8">
    <name type="scientific">Vibrio tapetis subsp. tapetis</name>
    <dbReference type="NCBI Taxonomy" id="1671868"/>
    <lineage>
        <taxon>Bacteria</taxon>
        <taxon>Pseudomonadati</taxon>
        <taxon>Pseudomonadota</taxon>
        <taxon>Gammaproteobacteria</taxon>
        <taxon>Vibrionales</taxon>
        <taxon>Vibrionaceae</taxon>
        <taxon>Vibrio</taxon>
    </lineage>
</organism>
<dbReference type="Pfam" id="PF00392">
    <property type="entry name" value="GntR"/>
    <property type="match status" value="1"/>
</dbReference>
<accession>A0A2N8ZJ78</accession>
<dbReference type="CDD" id="cd00609">
    <property type="entry name" value="AAT_like"/>
    <property type="match status" value="1"/>
</dbReference>
<dbReference type="InterPro" id="IPR015424">
    <property type="entry name" value="PyrdxlP-dep_Trfase"/>
</dbReference>
<evidence type="ECO:0000256" key="4">
    <source>
        <dbReference type="ARBA" id="ARBA00023125"/>
    </source>
</evidence>
<dbReference type="InterPro" id="IPR000524">
    <property type="entry name" value="Tscrpt_reg_HTH_GntR"/>
</dbReference>
<dbReference type="InterPro" id="IPR051446">
    <property type="entry name" value="HTH_trans_reg/aminotransferase"/>
</dbReference>
<dbReference type="InterPro" id="IPR015421">
    <property type="entry name" value="PyrdxlP-dep_Trfase_major"/>
</dbReference>
<keyword evidence="2" id="KW-0663">Pyridoxal phosphate</keyword>
<dbReference type="GO" id="GO:0003700">
    <property type="term" value="F:DNA-binding transcription factor activity"/>
    <property type="evidence" value="ECO:0007669"/>
    <property type="project" value="InterPro"/>
</dbReference>
<dbReference type="Gene3D" id="1.10.10.10">
    <property type="entry name" value="Winged helix-like DNA-binding domain superfamily/Winged helix DNA-binding domain"/>
    <property type="match status" value="1"/>
</dbReference>
<evidence type="ECO:0000259" key="6">
    <source>
        <dbReference type="PROSITE" id="PS50949"/>
    </source>
</evidence>
<dbReference type="RefSeq" id="WP_102524308.1">
    <property type="nucleotide sequence ID" value="NZ_LT960612.1"/>
</dbReference>
<keyword evidence="4" id="KW-0238">DNA-binding</keyword>
<protein>
    <submittedName>
        <fullName evidence="7">GntR family transcriptional regulator</fullName>
    </submittedName>
</protein>
<dbReference type="PANTHER" id="PTHR46577">
    <property type="entry name" value="HTH-TYPE TRANSCRIPTIONAL REGULATORY PROTEIN GABR"/>
    <property type="match status" value="1"/>
</dbReference>
<reference evidence="7 8" key="1">
    <citation type="submission" date="2017-10" db="EMBL/GenBank/DDBJ databases">
        <authorList>
            <person name="Banno H."/>
            <person name="Chua N.-H."/>
        </authorList>
    </citation>
    <scope>NUCLEOTIDE SEQUENCE [LARGE SCALE GENOMIC DNA]</scope>
    <source>
        <strain evidence="7">Vibrio tapetis CECT4600</strain>
    </source>
</reference>
<feature type="domain" description="HTH gntR-type" evidence="6">
    <location>
        <begin position="16"/>
        <end position="84"/>
    </location>
</feature>
<evidence type="ECO:0000256" key="1">
    <source>
        <dbReference type="ARBA" id="ARBA00005384"/>
    </source>
</evidence>
<gene>
    <name evidence="7" type="ORF">VTAP4600_B0338</name>
</gene>
<dbReference type="PROSITE" id="PS50949">
    <property type="entry name" value="HTH_GNTR"/>
    <property type="match status" value="1"/>
</dbReference>
<dbReference type="KEGG" id="vta:B0338"/>
<dbReference type="SMART" id="SM00345">
    <property type="entry name" value="HTH_GNTR"/>
    <property type="match status" value="1"/>
</dbReference>
<evidence type="ECO:0000313" key="8">
    <source>
        <dbReference type="Proteomes" id="UP000235828"/>
    </source>
</evidence>
<dbReference type="OrthoDB" id="9808770at2"/>
<dbReference type="InterPro" id="IPR004839">
    <property type="entry name" value="Aminotransferase_I/II_large"/>
</dbReference>
<evidence type="ECO:0000256" key="3">
    <source>
        <dbReference type="ARBA" id="ARBA00023015"/>
    </source>
</evidence>
<keyword evidence="3" id="KW-0805">Transcription regulation</keyword>
<sequence length="476" mass="53627">MQLIDIGDLKLSDEKGSRQGKLFNAIRDKIVHNLWPKGGKLPSTRKLATELSLGRNTVTSAYEQLVAEGYLESRQGSGFYVAVELPEHYLPAHSTNKKTVNLASAQDINRPFAPGVPDLAQFPVSKWQKLLQRHASRTVLLGNQDVQGSPELRTALSDYLATSRSVICNPNRIIITSGAQQALSIALMAVMQKNDSVLMEQPGYTQMRKIIDLLGHQLRPVDVTQPFHEQLDTILKSDARALYITPSNQYPMGTSLNIEQRLQLIEWAHSNNRWVIEDDYDSEFQFAHRPYTSLQGLAGQMGRDEHVIYIGSFSKTMFNGMRVGYMVVPESLVSRCLMIKDAITGDSPPHTQAALTDFILEGDLIRHIRKMRRLYKSKHQQMVTSIDTHFGSSVNVISQAAGLHVTLKWTNGINEKLWVERAQAIDIIMRPLRYYELEHGPSREWQSVILGFGNIALKSIDENIKKLADVFHANSE</sequence>
<dbReference type="GO" id="GO:0003677">
    <property type="term" value="F:DNA binding"/>
    <property type="evidence" value="ECO:0007669"/>
    <property type="project" value="UniProtKB-KW"/>
</dbReference>
<name>A0A2N8ZJ78_9VIBR</name>
<evidence type="ECO:0000256" key="2">
    <source>
        <dbReference type="ARBA" id="ARBA00022898"/>
    </source>
</evidence>
<dbReference type="PRINTS" id="PR00035">
    <property type="entry name" value="HTHGNTR"/>
</dbReference>
<dbReference type="InterPro" id="IPR036388">
    <property type="entry name" value="WH-like_DNA-bd_sf"/>
</dbReference>
<dbReference type="Gene3D" id="3.40.640.10">
    <property type="entry name" value="Type I PLP-dependent aspartate aminotransferase-like (Major domain)"/>
    <property type="match status" value="1"/>
</dbReference>
<evidence type="ECO:0000313" key="7">
    <source>
        <dbReference type="EMBL" id="SON51949.1"/>
    </source>
</evidence>
<dbReference type="SUPFAM" id="SSF53383">
    <property type="entry name" value="PLP-dependent transferases"/>
    <property type="match status" value="1"/>
</dbReference>
<dbReference type="CDD" id="cd07377">
    <property type="entry name" value="WHTH_GntR"/>
    <property type="match status" value="1"/>
</dbReference>
<evidence type="ECO:0000256" key="5">
    <source>
        <dbReference type="ARBA" id="ARBA00023163"/>
    </source>
</evidence>